<dbReference type="GO" id="GO:0000287">
    <property type="term" value="F:magnesium ion binding"/>
    <property type="evidence" value="ECO:0007669"/>
    <property type="project" value="InterPro"/>
</dbReference>
<dbReference type="Pfam" id="PF00205">
    <property type="entry name" value="TPP_enzyme_M"/>
    <property type="match status" value="1"/>
</dbReference>
<dbReference type="RefSeq" id="WP_035736359.1">
    <property type="nucleotide sequence ID" value="NZ_JACTRV010000002.1"/>
</dbReference>
<protein>
    <recommendedName>
        <fullName evidence="9">Benzoylformate decarboxylase</fullName>
    </recommendedName>
</protein>
<dbReference type="PANTHER" id="PTHR18968">
    <property type="entry name" value="THIAMINE PYROPHOSPHATE ENZYMES"/>
    <property type="match status" value="1"/>
</dbReference>
<dbReference type="GO" id="GO:0050660">
    <property type="term" value="F:flavin adenine dinucleotide binding"/>
    <property type="evidence" value="ECO:0007669"/>
    <property type="project" value="TreeGrafter"/>
</dbReference>
<reference evidence="7 8" key="1">
    <citation type="submission" date="2014-04" db="EMBL/GenBank/DDBJ databases">
        <authorList>
            <person name="Bishop-Lilly K.A."/>
            <person name="Broomall S.M."/>
            <person name="Chain P.S."/>
            <person name="Chertkov O."/>
            <person name="Coyne S.R."/>
            <person name="Daligault H.E."/>
            <person name="Davenport K.W."/>
            <person name="Erkkila T."/>
            <person name="Frey K.G."/>
            <person name="Gibbons H.S."/>
            <person name="Gu W."/>
            <person name="Jaissle J."/>
            <person name="Johnson S.L."/>
            <person name="Koroleva G.I."/>
            <person name="Ladner J.T."/>
            <person name="Lo C.-C."/>
            <person name="Minogue T.D."/>
            <person name="Munk C."/>
            <person name="Palacios G.F."/>
            <person name="Redden C.L."/>
            <person name="Rosenzweig C.N."/>
            <person name="Scholz M.B."/>
            <person name="Teshima H."/>
            <person name="Xu Y."/>
        </authorList>
    </citation>
    <scope>NUCLEOTIDE SEQUENCE [LARGE SCALE GENOMIC DNA]</scope>
    <source>
        <strain evidence="7 8">FAJ</strain>
    </source>
</reference>
<dbReference type="SUPFAM" id="SSF52467">
    <property type="entry name" value="DHS-like NAD/FAD-binding domain"/>
    <property type="match status" value="1"/>
</dbReference>
<dbReference type="SUPFAM" id="SSF52518">
    <property type="entry name" value="Thiamin diphosphate-binding fold (THDP-binding)"/>
    <property type="match status" value="2"/>
</dbReference>
<dbReference type="GO" id="GO:0019752">
    <property type="term" value="P:carboxylic acid metabolic process"/>
    <property type="evidence" value="ECO:0007669"/>
    <property type="project" value="UniProtKB-ARBA"/>
</dbReference>
<dbReference type="InterPro" id="IPR029061">
    <property type="entry name" value="THDP-binding"/>
</dbReference>
<evidence type="ECO:0000256" key="2">
    <source>
        <dbReference type="ARBA" id="ARBA00023052"/>
    </source>
</evidence>
<dbReference type="InterPro" id="IPR045229">
    <property type="entry name" value="TPP_enz"/>
</dbReference>
<dbReference type="PANTHER" id="PTHR18968:SF133">
    <property type="entry name" value="BENZOYLFORMATE DECARBOXYLASE"/>
    <property type="match status" value="1"/>
</dbReference>
<comment type="caution">
    <text evidence="7">The sequence shown here is derived from an EMBL/GenBank/DDBJ whole genome shotgun (WGS) entry which is preliminary data.</text>
</comment>
<dbReference type="GO" id="GO:0030976">
    <property type="term" value="F:thiamine pyrophosphate binding"/>
    <property type="evidence" value="ECO:0007669"/>
    <property type="project" value="InterPro"/>
</dbReference>
<evidence type="ECO:0000256" key="1">
    <source>
        <dbReference type="ARBA" id="ARBA00007812"/>
    </source>
</evidence>
<dbReference type="InterPro" id="IPR012001">
    <property type="entry name" value="Thiamin_PyroP_enz_TPP-bd_dom"/>
</dbReference>
<evidence type="ECO:0000313" key="8">
    <source>
        <dbReference type="Proteomes" id="UP000029117"/>
    </source>
</evidence>
<accession>A0AAW3DBC1</accession>
<dbReference type="AlphaFoldDB" id="A0AAW3DBC1"/>
<proteinExistence type="inferred from homology"/>
<dbReference type="Gene3D" id="3.40.50.970">
    <property type="match status" value="2"/>
</dbReference>
<dbReference type="InterPro" id="IPR012000">
    <property type="entry name" value="Thiamin_PyroP_enz_cen_dom"/>
</dbReference>
<dbReference type="Pfam" id="PF02776">
    <property type="entry name" value="TPP_enzyme_N"/>
    <property type="match status" value="1"/>
</dbReference>
<organism evidence="7 8">
    <name type="scientific">Francisella philomiragia</name>
    <dbReference type="NCBI Taxonomy" id="28110"/>
    <lineage>
        <taxon>Bacteria</taxon>
        <taxon>Pseudomonadati</taxon>
        <taxon>Pseudomonadota</taxon>
        <taxon>Gammaproteobacteria</taxon>
        <taxon>Thiotrichales</taxon>
        <taxon>Francisellaceae</taxon>
        <taxon>Francisella</taxon>
    </lineage>
</organism>
<name>A0AAW3DBC1_9GAMM</name>
<feature type="domain" description="Thiamine pyrophosphate enzyme N-terminal TPP-binding" evidence="6">
    <location>
        <begin position="7"/>
        <end position="107"/>
    </location>
</feature>
<dbReference type="CDD" id="cd02002">
    <property type="entry name" value="TPP_BFDC"/>
    <property type="match status" value="1"/>
</dbReference>
<dbReference type="Pfam" id="PF02775">
    <property type="entry name" value="TPP_enzyme_C"/>
    <property type="match status" value="1"/>
</dbReference>
<evidence type="ECO:0000313" key="7">
    <source>
        <dbReference type="EMBL" id="KFJ42652.1"/>
    </source>
</evidence>
<dbReference type="Gene3D" id="3.40.50.1220">
    <property type="entry name" value="TPP-binding domain"/>
    <property type="match status" value="1"/>
</dbReference>
<keyword evidence="2 3" id="KW-0786">Thiamine pyrophosphate</keyword>
<dbReference type="GO" id="GO:0003984">
    <property type="term" value="F:acetolactate synthase activity"/>
    <property type="evidence" value="ECO:0007669"/>
    <property type="project" value="TreeGrafter"/>
</dbReference>
<evidence type="ECO:0000259" key="4">
    <source>
        <dbReference type="Pfam" id="PF00205"/>
    </source>
</evidence>
<feature type="domain" description="Thiamine pyrophosphate enzyme central" evidence="4">
    <location>
        <begin position="188"/>
        <end position="320"/>
    </location>
</feature>
<dbReference type="InterPro" id="IPR011766">
    <property type="entry name" value="TPP_enzyme_TPP-bd"/>
</dbReference>
<sequence>MLRSGKQILKDFFDVFDIEYVFGNPGTTETTFLDVVAQSDNCKYILGLHESVATGIAAGYALESGKPSVLNIHTYPGLANAMSNMFNAYAAGIPLFVIAGQQNRSHLIHKPILSGNLTELAKTATKTQYEVQHVSDLSIALQRCYLESLESKMPTFLSIPMEIYTDECSTGYFKKTKILNDTQATDLTEIINHLEECKSIVFVVDAEVIWSAKTRSNLLQLSNKVGADIYLAPFAVKTSIDVSFDNYKGVLPAVSLEANNILSKYETVVLLGEKIQSFLYHEKQTIPQQNTLIQFSNGNIRTRYDYPFDYVIRGEIGNNLSIIADHFDTKQTKYKKSFELEEINTNKDSILFDILDYCYRDTAIVIEGSTNQTHLEELTYILKFSKVYYEPRGGALGMAMPLSVGISLYTNKHTICFVGDGGSLYSIHSIWTAARYNIPVIFICTINDEYKILKQLWHLQVPQTPEKDYVGMDITNPRLDLSSIAKGFGAKTITTNRSNYKDSLDQAFKFNGPTFITISSDDC</sequence>
<evidence type="ECO:0008006" key="9">
    <source>
        <dbReference type="Google" id="ProtNLM"/>
    </source>
</evidence>
<gene>
    <name evidence="7" type="ORF">DR78_219</name>
</gene>
<feature type="domain" description="Thiamine pyrophosphate enzyme TPP-binding" evidence="5">
    <location>
        <begin position="393"/>
        <end position="517"/>
    </location>
</feature>
<evidence type="ECO:0000256" key="3">
    <source>
        <dbReference type="RuleBase" id="RU362132"/>
    </source>
</evidence>
<dbReference type="Proteomes" id="UP000029117">
    <property type="component" value="Unassembled WGS sequence"/>
</dbReference>
<comment type="similarity">
    <text evidence="1 3">Belongs to the TPP enzyme family.</text>
</comment>
<evidence type="ECO:0000259" key="6">
    <source>
        <dbReference type="Pfam" id="PF02776"/>
    </source>
</evidence>
<evidence type="ECO:0000259" key="5">
    <source>
        <dbReference type="Pfam" id="PF02775"/>
    </source>
</evidence>
<dbReference type="EMBL" id="JOUE01000006">
    <property type="protein sequence ID" value="KFJ42652.1"/>
    <property type="molecule type" value="Genomic_DNA"/>
</dbReference>
<dbReference type="InterPro" id="IPR029035">
    <property type="entry name" value="DHS-like_NAD/FAD-binding_dom"/>
</dbReference>
<dbReference type="CDD" id="cd07035">
    <property type="entry name" value="TPP_PYR_POX_like"/>
    <property type="match status" value="1"/>
</dbReference>